<reference evidence="1 2" key="1">
    <citation type="journal article" name="Sci. Rep.">
        <title>Genome-scale phylogenetic analyses confirm Olpidium as the closest living zoosporic fungus to the non-flagellated, terrestrial fungi.</title>
        <authorList>
            <person name="Chang Y."/>
            <person name="Rochon D."/>
            <person name="Sekimoto S."/>
            <person name="Wang Y."/>
            <person name="Chovatia M."/>
            <person name="Sandor L."/>
            <person name="Salamov A."/>
            <person name="Grigoriev I.V."/>
            <person name="Stajich J.E."/>
            <person name="Spatafora J.W."/>
        </authorList>
    </citation>
    <scope>NUCLEOTIDE SEQUENCE [LARGE SCALE GENOMIC DNA]</scope>
    <source>
        <strain evidence="1">S191</strain>
    </source>
</reference>
<accession>A0A8H7ZNW3</accession>
<name>A0A8H7ZNW3_9FUNG</name>
<sequence length="215" mass="23403">AKPSGRAVAAKRELPLVWVAVPGFGAPLPGTPAKFGVRERAGGGISDGVLCVLGPALRTEITYFIFMYTKPSIVAVRAVGTIDRRGDPCNPGFFVRFPGFPGRSTNPRIPGFFVCFPAFPGSYARFPVRTRASRRGQKQLGRKIGGLGWRRAQVFSARLPKGDQLQIFFLLRLSYDGFPKRKPSRSGVPTMYLYNQSSHQAFDGKAPISSTHGGD</sequence>
<protein>
    <submittedName>
        <fullName evidence="1">Uncharacterized protein</fullName>
    </submittedName>
</protein>
<proteinExistence type="predicted"/>
<keyword evidence="2" id="KW-1185">Reference proteome</keyword>
<feature type="non-terminal residue" evidence="1">
    <location>
        <position position="1"/>
    </location>
</feature>
<evidence type="ECO:0000313" key="2">
    <source>
        <dbReference type="Proteomes" id="UP000673691"/>
    </source>
</evidence>
<dbReference type="EMBL" id="JAEFCI010011485">
    <property type="protein sequence ID" value="KAG5456595.1"/>
    <property type="molecule type" value="Genomic_DNA"/>
</dbReference>
<gene>
    <name evidence="1" type="ORF">BJ554DRAFT_3626</name>
</gene>
<evidence type="ECO:0000313" key="1">
    <source>
        <dbReference type="EMBL" id="KAG5456595.1"/>
    </source>
</evidence>
<dbReference type="AlphaFoldDB" id="A0A8H7ZNW3"/>
<organism evidence="1 2">
    <name type="scientific">Olpidium bornovanus</name>
    <dbReference type="NCBI Taxonomy" id="278681"/>
    <lineage>
        <taxon>Eukaryota</taxon>
        <taxon>Fungi</taxon>
        <taxon>Fungi incertae sedis</taxon>
        <taxon>Olpidiomycota</taxon>
        <taxon>Olpidiomycotina</taxon>
        <taxon>Olpidiomycetes</taxon>
        <taxon>Olpidiales</taxon>
        <taxon>Olpidiaceae</taxon>
        <taxon>Olpidium</taxon>
    </lineage>
</organism>
<dbReference type="Proteomes" id="UP000673691">
    <property type="component" value="Unassembled WGS sequence"/>
</dbReference>
<comment type="caution">
    <text evidence="1">The sequence shown here is derived from an EMBL/GenBank/DDBJ whole genome shotgun (WGS) entry which is preliminary data.</text>
</comment>